<dbReference type="CDD" id="cd22157">
    <property type="entry name" value="F-box_AtFBW1-like"/>
    <property type="match status" value="1"/>
</dbReference>
<feature type="region of interest" description="Disordered" evidence="1">
    <location>
        <begin position="1"/>
        <end position="23"/>
    </location>
</feature>
<dbReference type="PANTHER" id="PTHR31672:SF13">
    <property type="entry name" value="F-BOX PROTEIN CPR30-LIKE"/>
    <property type="match status" value="1"/>
</dbReference>
<protein>
    <submittedName>
        <fullName evidence="3">F-box and associated interaction domain protein</fullName>
    </submittedName>
</protein>
<dbReference type="SMART" id="SM00256">
    <property type="entry name" value="FBOX"/>
    <property type="match status" value="1"/>
</dbReference>
<evidence type="ECO:0000256" key="1">
    <source>
        <dbReference type="SAM" id="MobiDB-lite"/>
    </source>
</evidence>
<dbReference type="InterPro" id="IPR050796">
    <property type="entry name" value="SCF_F-box_component"/>
</dbReference>
<dbReference type="NCBIfam" id="TIGR01640">
    <property type="entry name" value="F_box_assoc_1"/>
    <property type="match status" value="1"/>
</dbReference>
<organism evidence="3 4">
    <name type="scientific">Heracleum sosnowskyi</name>
    <dbReference type="NCBI Taxonomy" id="360622"/>
    <lineage>
        <taxon>Eukaryota</taxon>
        <taxon>Viridiplantae</taxon>
        <taxon>Streptophyta</taxon>
        <taxon>Embryophyta</taxon>
        <taxon>Tracheophyta</taxon>
        <taxon>Spermatophyta</taxon>
        <taxon>Magnoliopsida</taxon>
        <taxon>eudicotyledons</taxon>
        <taxon>Gunneridae</taxon>
        <taxon>Pentapetalae</taxon>
        <taxon>asterids</taxon>
        <taxon>campanulids</taxon>
        <taxon>Apiales</taxon>
        <taxon>Apiaceae</taxon>
        <taxon>Apioideae</taxon>
        <taxon>apioid superclade</taxon>
        <taxon>Tordylieae</taxon>
        <taxon>Tordyliinae</taxon>
        <taxon>Heracleum</taxon>
    </lineage>
</organism>
<evidence type="ECO:0000313" key="3">
    <source>
        <dbReference type="EMBL" id="KAK1367175.1"/>
    </source>
</evidence>
<keyword evidence="4" id="KW-1185">Reference proteome</keyword>
<feature type="domain" description="F-box" evidence="2">
    <location>
        <begin position="32"/>
        <end position="72"/>
    </location>
</feature>
<dbReference type="InterPro" id="IPR006527">
    <property type="entry name" value="F-box-assoc_dom_typ1"/>
</dbReference>
<dbReference type="Pfam" id="PF00646">
    <property type="entry name" value="F-box"/>
    <property type="match status" value="1"/>
</dbReference>
<feature type="region of interest" description="Disordered" evidence="1">
    <location>
        <begin position="390"/>
        <end position="417"/>
    </location>
</feature>
<dbReference type="Proteomes" id="UP001237642">
    <property type="component" value="Unassembled WGS sequence"/>
</dbReference>
<name>A0AAD8HH14_9APIA</name>
<gene>
    <name evidence="3" type="ORF">POM88_042736</name>
</gene>
<comment type="caution">
    <text evidence="3">The sequence shown here is derived from an EMBL/GenBank/DDBJ whole genome shotgun (WGS) entry which is preliminary data.</text>
</comment>
<dbReference type="InterPro" id="IPR017451">
    <property type="entry name" value="F-box-assoc_interact_dom"/>
</dbReference>
<accession>A0AAD8HH14</accession>
<reference evidence="3" key="1">
    <citation type="submission" date="2023-02" db="EMBL/GenBank/DDBJ databases">
        <title>Genome of toxic invasive species Heracleum sosnowskyi carries increased number of genes despite the absence of recent whole-genome duplications.</title>
        <authorList>
            <person name="Schelkunov M."/>
            <person name="Shtratnikova V."/>
            <person name="Makarenko M."/>
            <person name="Klepikova A."/>
            <person name="Omelchenko D."/>
            <person name="Novikova G."/>
            <person name="Obukhova E."/>
            <person name="Bogdanov V."/>
            <person name="Penin A."/>
            <person name="Logacheva M."/>
        </authorList>
    </citation>
    <scope>NUCLEOTIDE SEQUENCE</scope>
    <source>
        <strain evidence="3">Hsosn_3</strain>
        <tissue evidence="3">Leaf</tissue>
    </source>
</reference>
<dbReference type="PANTHER" id="PTHR31672">
    <property type="entry name" value="BNACNNG10540D PROTEIN"/>
    <property type="match status" value="1"/>
</dbReference>
<evidence type="ECO:0000313" key="4">
    <source>
        <dbReference type="Proteomes" id="UP001237642"/>
    </source>
</evidence>
<dbReference type="AlphaFoldDB" id="A0AAD8HH14"/>
<evidence type="ECO:0000259" key="2">
    <source>
        <dbReference type="SMART" id="SM00256"/>
    </source>
</evidence>
<sequence length="423" mass="48268">MMSKLISCHSDRNTSSSFSSDGPRLQKLNVSTTEHLIAEILCRLPVKILLRFRCVSKPWCSLIDSPRFVKAHLKRSIECKTKPGIIIKSFVSSSVDFDSLHNNATTAVEIDEPLRTLLYATGDVGSCNGLHCLYNLETDMFLWNPAMRKCRKLPTAPAEFLRPFEFDQSSLCGFGYDAGNDDYKVLRIVQPDVHDLCGSKATIYSLKTNSWKRLQNISGHFIFRGAWGIFMGGALHWITVTPQGSPSILAFDLGVENYREVPLPRLQNKIVKDMNIVIFAESLCMLEYFPLIRIDVWAMKDYGVGNSWCKLFSVEQPKVTRCCMSIRPIFYSKSREDVLLEVDSKEVVWYNLKRKRAKTVNIANLPEIFDLEVYPESLVSPDYNISCGGPQLPSQPQEKKKQQQQQQRNKRDRFLSKGFKLVL</sequence>
<dbReference type="Pfam" id="PF07734">
    <property type="entry name" value="FBA_1"/>
    <property type="match status" value="1"/>
</dbReference>
<reference evidence="3" key="2">
    <citation type="submission" date="2023-05" db="EMBL/GenBank/DDBJ databases">
        <authorList>
            <person name="Schelkunov M.I."/>
        </authorList>
    </citation>
    <scope>NUCLEOTIDE SEQUENCE</scope>
    <source>
        <strain evidence="3">Hsosn_3</strain>
        <tissue evidence="3">Leaf</tissue>
    </source>
</reference>
<dbReference type="EMBL" id="JAUIZM010000009">
    <property type="protein sequence ID" value="KAK1367175.1"/>
    <property type="molecule type" value="Genomic_DNA"/>
</dbReference>
<dbReference type="InterPro" id="IPR036047">
    <property type="entry name" value="F-box-like_dom_sf"/>
</dbReference>
<dbReference type="SUPFAM" id="SSF81383">
    <property type="entry name" value="F-box domain"/>
    <property type="match status" value="1"/>
</dbReference>
<proteinExistence type="predicted"/>
<dbReference type="InterPro" id="IPR001810">
    <property type="entry name" value="F-box_dom"/>
</dbReference>